<proteinExistence type="inferred from homology"/>
<evidence type="ECO:0000256" key="3">
    <source>
        <dbReference type="ARBA" id="ARBA00023315"/>
    </source>
</evidence>
<dbReference type="AlphaFoldDB" id="A0AA89ASD7"/>
<dbReference type="InterPro" id="IPR050317">
    <property type="entry name" value="Plant_Fungal_Acyltransferase"/>
</dbReference>
<evidence type="ECO:0008006" key="6">
    <source>
        <dbReference type="Google" id="ProtNLM"/>
    </source>
</evidence>
<dbReference type="InterPro" id="IPR023213">
    <property type="entry name" value="CAT-like_dom_sf"/>
</dbReference>
<dbReference type="Gene3D" id="3.30.559.10">
    <property type="entry name" value="Chloramphenicol acetyltransferase-like domain"/>
    <property type="match status" value="2"/>
</dbReference>
<evidence type="ECO:0000256" key="2">
    <source>
        <dbReference type="ARBA" id="ARBA00022679"/>
    </source>
</evidence>
<dbReference type="PANTHER" id="PTHR31642">
    <property type="entry name" value="TRICHOTHECENE 3-O-ACETYLTRANSFERASE"/>
    <property type="match status" value="1"/>
</dbReference>
<dbReference type="Pfam" id="PF02458">
    <property type="entry name" value="Transferase"/>
    <property type="match status" value="1"/>
</dbReference>
<comment type="similarity">
    <text evidence="1">Belongs to the plant acyltransferase family.</text>
</comment>
<name>A0AA89ASD7_9ASTE</name>
<protein>
    <recommendedName>
        <fullName evidence="6">BAHD acyltransferase</fullName>
    </recommendedName>
</protein>
<sequence length="443" mass="49539">MVRIEASYWVKPAKETPKRLMCLSDVDQVRSITHAATVYFYEKPGEFANAVDVLRDSLSKALVTFYPLAGRLRLISGGRFELDCNSKGARLLVAKSEAKIQDFGDFLPTPEIRSLIPPANYYTPIHEIPLLLVQLTKFSCGGICLGLGISNILVDGQSGLNFVTEWAKVARGEKSNNPPLLDRRILQAKEPFSVPSFEHTEFSPPRLIGQPDDLEERKKDTTVAMLELNQEEIEKLKRKANEGRTSGDTSRPYSRYEAVAGHIWRCASKARGHMSQQPTRLCTIVGFRNRMDPPLPENYFGNAIIRAAATTTSGELLSKPLHYATSKIRESIERVTDEYVRSSLVFARDQPDVSRYRNCHTVGSTEGTFYGNPSVEITTWARLPIHGTDFGWGNEIHMGSGSIGHDGLTIIRPGHDEDGSFVVTLRLQVAHMGAFKNYFYEDI</sequence>
<organism evidence="4 5">
    <name type="scientific">Escallonia herrerae</name>
    <dbReference type="NCBI Taxonomy" id="1293975"/>
    <lineage>
        <taxon>Eukaryota</taxon>
        <taxon>Viridiplantae</taxon>
        <taxon>Streptophyta</taxon>
        <taxon>Embryophyta</taxon>
        <taxon>Tracheophyta</taxon>
        <taxon>Spermatophyta</taxon>
        <taxon>Magnoliopsida</taxon>
        <taxon>eudicotyledons</taxon>
        <taxon>Gunneridae</taxon>
        <taxon>Pentapetalae</taxon>
        <taxon>asterids</taxon>
        <taxon>campanulids</taxon>
        <taxon>Escalloniales</taxon>
        <taxon>Escalloniaceae</taxon>
        <taxon>Escallonia</taxon>
    </lineage>
</organism>
<comment type="caution">
    <text evidence="4">The sequence shown here is derived from an EMBL/GenBank/DDBJ whole genome shotgun (WGS) entry which is preliminary data.</text>
</comment>
<dbReference type="PANTHER" id="PTHR31642:SF324">
    <property type="entry name" value="SPERMIDINE HYDROXYCINNAMOYL TRANSFERASE"/>
    <property type="match status" value="1"/>
</dbReference>
<accession>A0AA89ASD7</accession>
<keyword evidence="2" id="KW-0808">Transferase</keyword>
<reference evidence="4" key="1">
    <citation type="submission" date="2022-12" db="EMBL/GenBank/DDBJ databases">
        <title>Draft genome assemblies for two species of Escallonia (Escalloniales).</title>
        <authorList>
            <person name="Chanderbali A."/>
            <person name="Dervinis C."/>
            <person name="Anghel I."/>
            <person name="Soltis D."/>
            <person name="Soltis P."/>
            <person name="Zapata F."/>
        </authorList>
    </citation>
    <scope>NUCLEOTIDE SEQUENCE</scope>
    <source>
        <strain evidence="4">UCBG64.0493</strain>
        <tissue evidence="4">Leaf</tissue>
    </source>
</reference>
<dbReference type="GO" id="GO:0016747">
    <property type="term" value="F:acyltransferase activity, transferring groups other than amino-acyl groups"/>
    <property type="evidence" value="ECO:0007669"/>
    <property type="project" value="TreeGrafter"/>
</dbReference>
<dbReference type="FunFam" id="3.30.559.10:FF:000008">
    <property type="entry name" value="Tryptamine hydroxycinnamoyl transferase"/>
    <property type="match status" value="1"/>
</dbReference>
<dbReference type="EMBL" id="JAVXUP010001549">
    <property type="protein sequence ID" value="KAK3010381.1"/>
    <property type="molecule type" value="Genomic_DNA"/>
</dbReference>
<keyword evidence="3" id="KW-0012">Acyltransferase</keyword>
<evidence type="ECO:0000313" key="4">
    <source>
        <dbReference type="EMBL" id="KAK3010381.1"/>
    </source>
</evidence>
<evidence type="ECO:0000313" key="5">
    <source>
        <dbReference type="Proteomes" id="UP001188597"/>
    </source>
</evidence>
<gene>
    <name evidence="4" type="ORF">RJ639_012978</name>
</gene>
<evidence type="ECO:0000256" key="1">
    <source>
        <dbReference type="ARBA" id="ARBA00009861"/>
    </source>
</evidence>
<keyword evidence="5" id="KW-1185">Reference proteome</keyword>
<dbReference type="Proteomes" id="UP001188597">
    <property type="component" value="Unassembled WGS sequence"/>
</dbReference>